<name>A0AAV6NFM4_9ROSI</name>
<gene>
    <name evidence="1" type="ORF">SDJN03_10440</name>
</gene>
<reference evidence="1 2" key="1">
    <citation type="journal article" date="2021" name="Hortic Res">
        <title>The domestication of Cucurbita argyrosperma as revealed by the genome of its wild relative.</title>
        <authorList>
            <person name="Barrera-Redondo J."/>
            <person name="Sanchez-de la Vega G."/>
            <person name="Aguirre-Liguori J.A."/>
            <person name="Castellanos-Morales G."/>
            <person name="Gutierrez-Guerrero Y.T."/>
            <person name="Aguirre-Dugua X."/>
            <person name="Aguirre-Planter E."/>
            <person name="Tenaillon M.I."/>
            <person name="Lira-Saade R."/>
            <person name="Eguiarte L.E."/>
        </authorList>
    </citation>
    <scope>NUCLEOTIDE SEQUENCE [LARGE SCALE GENOMIC DNA]</scope>
    <source>
        <strain evidence="1">JBR-2021</strain>
    </source>
</reference>
<accession>A0AAV6NFM4</accession>
<keyword evidence="2" id="KW-1185">Reference proteome</keyword>
<comment type="caution">
    <text evidence="1">The sequence shown here is derived from an EMBL/GenBank/DDBJ whole genome shotgun (WGS) entry which is preliminary data.</text>
</comment>
<organism evidence="1 2">
    <name type="scientific">Cucurbita argyrosperma subsp. sororia</name>
    <dbReference type="NCBI Taxonomy" id="37648"/>
    <lineage>
        <taxon>Eukaryota</taxon>
        <taxon>Viridiplantae</taxon>
        <taxon>Streptophyta</taxon>
        <taxon>Embryophyta</taxon>
        <taxon>Tracheophyta</taxon>
        <taxon>Spermatophyta</taxon>
        <taxon>Magnoliopsida</taxon>
        <taxon>eudicotyledons</taxon>
        <taxon>Gunneridae</taxon>
        <taxon>Pentapetalae</taxon>
        <taxon>rosids</taxon>
        <taxon>fabids</taxon>
        <taxon>Cucurbitales</taxon>
        <taxon>Cucurbitaceae</taxon>
        <taxon>Cucurbiteae</taxon>
        <taxon>Cucurbita</taxon>
    </lineage>
</organism>
<proteinExistence type="predicted"/>
<dbReference type="EMBL" id="JAGKQH010000006">
    <property type="protein sequence ID" value="KAG6597260.1"/>
    <property type="molecule type" value="Genomic_DNA"/>
</dbReference>
<sequence>MVTSDVTIPPPMSPLTPAFFIAFRIEFSMLPYVAPCPSSIAWMKQKVMAPVDVIFDRACASSNVSAEVWLSSQPLKEITSPPLVPFHTPDRGRWSSHLYCPLL</sequence>
<evidence type="ECO:0000313" key="2">
    <source>
        <dbReference type="Proteomes" id="UP000685013"/>
    </source>
</evidence>
<dbReference type="Proteomes" id="UP000685013">
    <property type="component" value="Chromosome 6"/>
</dbReference>
<feature type="non-terminal residue" evidence="1">
    <location>
        <position position="1"/>
    </location>
</feature>
<protein>
    <submittedName>
        <fullName evidence="1">Uncharacterized protein</fullName>
    </submittedName>
</protein>
<dbReference type="AlphaFoldDB" id="A0AAV6NFM4"/>
<evidence type="ECO:0000313" key="1">
    <source>
        <dbReference type="EMBL" id="KAG6597260.1"/>
    </source>
</evidence>